<reference evidence="4 5" key="1">
    <citation type="submission" date="2022-01" db="EMBL/GenBank/DDBJ databases">
        <authorList>
            <person name="Riesco R."/>
            <person name="Trujillo M.E."/>
        </authorList>
    </citation>
    <scope>NUCLEOTIDE SEQUENCE [LARGE SCALE GENOMIC DNA]</scope>
    <source>
        <strain evidence="4 5">NIE79</strain>
    </source>
</reference>
<keyword evidence="5" id="KW-1185">Reference proteome</keyword>
<dbReference type="RefSeq" id="WP_238681014.1">
    <property type="nucleotide sequence ID" value="NZ_JAKKFD010000044.1"/>
</dbReference>
<dbReference type="NCBIfam" id="NF033748">
    <property type="entry name" value="class_F_sortase"/>
    <property type="match status" value="1"/>
</dbReference>
<dbReference type="CDD" id="cd05829">
    <property type="entry name" value="Sortase_F"/>
    <property type="match status" value="1"/>
</dbReference>
<feature type="region of interest" description="Disordered" evidence="2">
    <location>
        <begin position="47"/>
        <end position="84"/>
    </location>
</feature>
<accession>A0ABS9N8S8</accession>
<keyword evidence="3" id="KW-0812">Transmembrane</keyword>
<keyword evidence="3" id="KW-1133">Transmembrane helix</keyword>
<protein>
    <submittedName>
        <fullName evidence="4">Class F sortase</fullName>
    </submittedName>
</protein>
<sequence>MAVYRSPARVPQAALPLRRITPSVLLMIVGGLIVLMTVTLTTVERPSGQAHGSAADAPVGAPGAPLSPQPGRGGSDSPAQPAELSIPSIGVRSPLVDLARQSDGALPAPTDYQRAGWYAGGPMPGERGGPPAVIVGHVDSDTGPAVFYRLRDLAVGSEVQVRDIAGSVLTFQVYRIEEYAKNTFPADAVYARSDRAELRLITCTGTFDRRAGSYRDNLVAYAALAGGGS</sequence>
<feature type="transmembrane region" description="Helical" evidence="3">
    <location>
        <begin position="20"/>
        <end position="43"/>
    </location>
</feature>
<dbReference type="InterPro" id="IPR023365">
    <property type="entry name" value="Sortase_dom-sf"/>
</dbReference>
<gene>
    <name evidence="4" type="ORF">NIE79_004645</name>
</gene>
<evidence type="ECO:0000313" key="4">
    <source>
        <dbReference type="EMBL" id="MCG5446080.1"/>
    </source>
</evidence>
<comment type="caution">
    <text evidence="4">The sequence shown here is derived from an EMBL/GenBank/DDBJ whole genome shotgun (WGS) entry which is preliminary data.</text>
</comment>
<organism evidence="4 5">
    <name type="scientific">Micromonospora trifolii</name>
    <dbReference type="NCBI Taxonomy" id="2911208"/>
    <lineage>
        <taxon>Bacteria</taxon>
        <taxon>Bacillati</taxon>
        <taxon>Actinomycetota</taxon>
        <taxon>Actinomycetes</taxon>
        <taxon>Micromonosporales</taxon>
        <taxon>Micromonosporaceae</taxon>
        <taxon>Micromonospora</taxon>
    </lineage>
</organism>
<feature type="compositionally biased region" description="Low complexity" evidence="2">
    <location>
        <begin position="52"/>
        <end position="64"/>
    </location>
</feature>
<dbReference type="SUPFAM" id="SSF63817">
    <property type="entry name" value="Sortase"/>
    <property type="match status" value="1"/>
</dbReference>
<dbReference type="EMBL" id="JAKKFD010000044">
    <property type="protein sequence ID" value="MCG5446080.1"/>
    <property type="molecule type" value="Genomic_DNA"/>
</dbReference>
<dbReference type="InterPro" id="IPR005754">
    <property type="entry name" value="Sortase"/>
</dbReference>
<proteinExistence type="predicted"/>
<name>A0ABS9N8S8_9ACTN</name>
<evidence type="ECO:0000256" key="1">
    <source>
        <dbReference type="ARBA" id="ARBA00022801"/>
    </source>
</evidence>
<keyword evidence="1" id="KW-0378">Hydrolase</keyword>
<evidence type="ECO:0000313" key="5">
    <source>
        <dbReference type="Proteomes" id="UP001201629"/>
    </source>
</evidence>
<evidence type="ECO:0000256" key="2">
    <source>
        <dbReference type="SAM" id="MobiDB-lite"/>
    </source>
</evidence>
<dbReference type="Pfam" id="PF04203">
    <property type="entry name" value="Sortase"/>
    <property type="match status" value="1"/>
</dbReference>
<evidence type="ECO:0000256" key="3">
    <source>
        <dbReference type="SAM" id="Phobius"/>
    </source>
</evidence>
<dbReference type="Gene3D" id="2.40.260.10">
    <property type="entry name" value="Sortase"/>
    <property type="match status" value="1"/>
</dbReference>
<dbReference type="InterPro" id="IPR042001">
    <property type="entry name" value="Sortase_F"/>
</dbReference>
<dbReference type="Proteomes" id="UP001201629">
    <property type="component" value="Unassembled WGS sequence"/>
</dbReference>
<keyword evidence="3" id="KW-0472">Membrane</keyword>